<reference evidence="1 2" key="2">
    <citation type="submission" date="2017-09" db="EMBL/GenBank/DDBJ databases">
        <title>Tripartite evolution among Lactobacillus johnsonii, Lactobacillus taiwanensis, Lactobacillus reuteri and their rodent host.</title>
        <authorList>
            <person name="Wang T."/>
            <person name="Knowles S."/>
            <person name="Cheng C."/>
        </authorList>
    </citation>
    <scope>NUCLEOTIDE SEQUENCE [LARGE SCALE GENOMIC DNA]</scope>
    <source>
        <strain evidence="1 2">114h</strain>
    </source>
</reference>
<dbReference type="EMBL" id="NGPL01000029">
    <property type="protein sequence ID" value="OYS69201.1"/>
    <property type="molecule type" value="Genomic_DNA"/>
</dbReference>
<evidence type="ECO:0000313" key="1">
    <source>
        <dbReference type="EMBL" id="OYS69201.1"/>
    </source>
</evidence>
<name>A0A256SQS1_LIMRT</name>
<dbReference type="Proteomes" id="UP000215747">
    <property type="component" value="Unassembled WGS sequence"/>
</dbReference>
<accession>A0A256SQS1</accession>
<organism evidence="1 2">
    <name type="scientific">Limosilactobacillus reuteri</name>
    <name type="common">Lactobacillus reuteri</name>
    <dbReference type="NCBI Taxonomy" id="1598"/>
    <lineage>
        <taxon>Bacteria</taxon>
        <taxon>Bacillati</taxon>
        <taxon>Bacillota</taxon>
        <taxon>Bacilli</taxon>
        <taxon>Lactobacillales</taxon>
        <taxon>Lactobacillaceae</taxon>
        <taxon>Limosilactobacillus</taxon>
    </lineage>
</organism>
<proteinExistence type="predicted"/>
<comment type="caution">
    <text evidence="1">The sequence shown here is derived from an EMBL/GenBank/DDBJ whole genome shotgun (WGS) entry which is preliminary data.</text>
</comment>
<evidence type="ECO:0000313" key="2">
    <source>
        <dbReference type="Proteomes" id="UP000215747"/>
    </source>
</evidence>
<reference evidence="2" key="1">
    <citation type="submission" date="2017-05" db="EMBL/GenBank/DDBJ databases">
        <authorList>
            <person name="Lin X.B."/>
            <person name="Stothard P."/>
            <person name="Tasseva G."/>
            <person name="Walter J."/>
        </authorList>
    </citation>
    <scope>NUCLEOTIDE SEQUENCE [LARGE SCALE GENOMIC DNA]</scope>
    <source>
        <strain evidence="2">114h</strain>
    </source>
</reference>
<sequence length="73" mass="8668">MKLTEKQKNCPYCHLDFEVWTDEYSSGFSYIDSDFPGHWYVETKICAKNFVLKTRTTIYCCPQCGRPLNEEEE</sequence>
<dbReference type="AlphaFoldDB" id="A0A256SQS1"/>
<protein>
    <submittedName>
        <fullName evidence="1">Uncharacterized protein</fullName>
    </submittedName>
</protein>
<dbReference type="RefSeq" id="WP_094537039.1">
    <property type="nucleotide sequence ID" value="NZ_NGPL01000029.1"/>
</dbReference>
<gene>
    <name evidence="1" type="ORF">CBF96_05115</name>
</gene>